<sequence length="135" mass="14182">MNIDLSSPKFSVHLNLEHRQDRDTPREKKTSSARARGRAAASSRQARGSTSRCSSTATSTATARNAAAISSATCRGDTARPALGRRARGAGGAAPAATRPAPDQALASPPRTAHTRTRYSAPYSSSSSWYCDSFA</sequence>
<dbReference type="AlphaFoldDB" id="A0A5E4QMC2"/>
<gene>
    <name evidence="2" type="ORF">LSINAPIS_LOCUS10349</name>
</gene>
<feature type="compositionally biased region" description="Low complexity" evidence="1">
    <location>
        <begin position="93"/>
        <end position="102"/>
    </location>
</feature>
<organism evidence="2 3">
    <name type="scientific">Leptidea sinapis</name>
    <dbReference type="NCBI Taxonomy" id="189913"/>
    <lineage>
        <taxon>Eukaryota</taxon>
        <taxon>Metazoa</taxon>
        <taxon>Ecdysozoa</taxon>
        <taxon>Arthropoda</taxon>
        <taxon>Hexapoda</taxon>
        <taxon>Insecta</taxon>
        <taxon>Pterygota</taxon>
        <taxon>Neoptera</taxon>
        <taxon>Endopterygota</taxon>
        <taxon>Lepidoptera</taxon>
        <taxon>Glossata</taxon>
        <taxon>Ditrysia</taxon>
        <taxon>Papilionoidea</taxon>
        <taxon>Pieridae</taxon>
        <taxon>Dismorphiinae</taxon>
        <taxon>Leptidea</taxon>
    </lineage>
</organism>
<feature type="region of interest" description="Disordered" evidence="1">
    <location>
        <begin position="1"/>
        <end position="135"/>
    </location>
</feature>
<dbReference type="EMBL" id="FZQP02004167">
    <property type="protein sequence ID" value="VVC99475.1"/>
    <property type="molecule type" value="Genomic_DNA"/>
</dbReference>
<keyword evidence="3" id="KW-1185">Reference proteome</keyword>
<proteinExistence type="predicted"/>
<feature type="compositionally biased region" description="Low complexity" evidence="1">
    <location>
        <begin position="119"/>
        <end position="135"/>
    </location>
</feature>
<evidence type="ECO:0000313" key="2">
    <source>
        <dbReference type="EMBL" id="VVC99475.1"/>
    </source>
</evidence>
<protein>
    <submittedName>
        <fullName evidence="2">Uncharacterized protein</fullName>
    </submittedName>
</protein>
<name>A0A5E4QMC2_9NEOP</name>
<accession>A0A5E4QMC2</accession>
<feature type="compositionally biased region" description="Low complexity" evidence="1">
    <location>
        <begin position="32"/>
        <end position="82"/>
    </location>
</feature>
<evidence type="ECO:0000256" key="1">
    <source>
        <dbReference type="SAM" id="MobiDB-lite"/>
    </source>
</evidence>
<evidence type="ECO:0000313" key="3">
    <source>
        <dbReference type="Proteomes" id="UP000324832"/>
    </source>
</evidence>
<dbReference type="Proteomes" id="UP000324832">
    <property type="component" value="Unassembled WGS sequence"/>
</dbReference>
<reference evidence="2 3" key="1">
    <citation type="submission" date="2017-07" db="EMBL/GenBank/DDBJ databases">
        <authorList>
            <person name="Talla V."/>
            <person name="Backstrom N."/>
        </authorList>
    </citation>
    <scope>NUCLEOTIDE SEQUENCE [LARGE SCALE GENOMIC DNA]</scope>
</reference>
<feature type="compositionally biased region" description="Basic and acidic residues" evidence="1">
    <location>
        <begin position="15"/>
        <end position="30"/>
    </location>
</feature>